<keyword evidence="1" id="KW-0378">Hydrolase</keyword>
<evidence type="ECO:0000256" key="2">
    <source>
        <dbReference type="ARBA" id="ARBA00022963"/>
    </source>
</evidence>
<protein>
    <recommendedName>
        <fullName evidence="4">PET hydrolase/cutinase-like domain-containing protein</fullName>
    </recommendedName>
</protein>
<dbReference type="SUPFAM" id="SSF53474">
    <property type="entry name" value="alpha/beta-Hydrolases"/>
    <property type="match status" value="1"/>
</dbReference>
<evidence type="ECO:0000256" key="3">
    <source>
        <dbReference type="ARBA" id="ARBA00023098"/>
    </source>
</evidence>
<accession>A0ABQ0AHA6</accession>
<evidence type="ECO:0000259" key="4">
    <source>
        <dbReference type="Pfam" id="PF12740"/>
    </source>
</evidence>
<dbReference type="EMBL" id="BAABWU010000002">
    <property type="protein sequence ID" value="GAA6195240.1"/>
    <property type="molecule type" value="Genomic_DNA"/>
</dbReference>
<evidence type="ECO:0000313" key="5">
    <source>
        <dbReference type="EMBL" id="GAA6195240.1"/>
    </source>
</evidence>
<name>A0ABQ0AHA6_9RHOB</name>
<gene>
    <name evidence="5" type="ORF">NBRC116598_06840</name>
</gene>
<evidence type="ECO:0000313" key="6">
    <source>
        <dbReference type="Proteomes" id="UP001441944"/>
    </source>
</evidence>
<dbReference type="PANTHER" id="PTHR10272:SF0">
    <property type="entry name" value="PLATELET-ACTIVATING FACTOR ACETYLHYDROLASE"/>
    <property type="match status" value="1"/>
</dbReference>
<dbReference type="Gene3D" id="3.40.50.1820">
    <property type="entry name" value="alpha/beta hydrolase"/>
    <property type="match status" value="1"/>
</dbReference>
<dbReference type="PANTHER" id="PTHR10272">
    <property type="entry name" value="PLATELET-ACTIVATING FACTOR ACETYLHYDROLASE"/>
    <property type="match status" value="1"/>
</dbReference>
<keyword evidence="6" id="KW-1185">Reference proteome</keyword>
<keyword evidence="3" id="KW-0443">Lipid metabolism</keyword>
<evidence type="ECO:0000256" key="1">
    <source>
        <dbReference type="ARBA" id="ARBA00022801"/>
    </source>
</evidence>
<keyword evidence="2" id="KW-0442">Lipid degradation</keyword>
<dbReference type="RefSeq" id="WP_353397106.1">
    <property type="nucleotide sequence ID" value="NZ_BAABWU010000002.1"/>
</dbReference>
<dbReference type="Pfam" id="PF12740">
    <property type="entry name" value="PETase"/>
    <property type="match status" value="1"/>
</dbReference>
<organism evidence="5 6">
    <name type="scientific">Pseudophaeobacter arcticus</name>
    <dbReference type="NCBI Taxonomy" id="385492"/>
    <lineage>
        <taxon>Bacteria</taxon>
        <taxon>Pseudomonadati</taxon>
        <taxon>Pseudomonadota</taxon>
        <taxon>Alphaproteobacteria</taxon>
        <taxon>Rhodobacterales</taxon>
        <taxon>Paracoccaceae</taxon>
        <taxon>Pseudophaeobacter</taxon>
    </lineage>
</organism>
<comment type="caution">
    <text evidence="5">The sequence shown here is derived from an EMBL/GenBank/DDBJ whole genome shotgun (WGS) entry which is preliminary data.</text>
</comment>
<dbReference type="Proteomes" id="UP001441944">
    <property type="component" value="Unassembled WGS sequence"/>
</dbReference>
<dbReference type="InterPro" id="IPR041127">
    <property type="entry name" value="PET_hydrolase/cutinase-like"/>
</dbReference>
<feature type="domain" description="PET hydrolase/cutinase-like" evidence="4">
    <location>
        <begin position="119"/>
        <end position="220"/>
    </location>
</feature>
<sequence>MSKKNLAAGIGLALAATSLPLASSAENRIDRIRPDAPELAAFGAHPIGVQTLEFTNPGQNDILNTTDTDQPLYDRDLTVEVWYPAAEGTEQGGSYRAILRDGKTEVTLQGRAARDATPTSGETYPLVVISHGYPGNRYLMSHLGENLATKGYVTVSIDHRDSTYSDKAAFGSTLLNRPIDQRFVIDQMEALEGPLGEIIDTDQTGVIGYSMGGYGAVIFAGAGVTEASTQYSWGTPAGLLARHQAGSESHAALSDDRVKAVIAIGPWGMNTGFWDATGLAGINKPLMVMAGSADDVSVYSAIRKIFEGAVNTNRHLLTFEGANHNAAAPMPAPIESWEPVDTLDFIPFEHYADAVWDTNRMNNITQHFATAFMGLHLKSEADNTPYLELIPQAIDGVVSKDDAGKELPDHTYWKGFAPRTAVGLRFETLTAK</sequence>
<proteinExistence type="predicted"/>
<dbReference type="InterPro" id="IPR029058">
    <property type="entry name" value="AB_hydrolase_fold"/>
</dbReference>
<reference evidence="5 6" key="1">
    <citation type="submission" date="2024-04" db="EMBL/GenBank/DDBJ databases">
        <title>Draft genome sequence of Pseudophaeobacter arcticus NBRC 116598.</title>
        <authorList>
            <person name="Miyakawa T."/>
            <person name="Kusuya Y."/>
            <person name="Miura T."/>
        </authorList>
    </citation>
    <scope>NUCLEOTIDE SEQUENCE [LARGE SCALE GENOMIC DNA]</scope>
    <source>
        <strain evidence="5 6">SU-CL00105</strain>
    </source>
</reference>